<evidence type="ECO:0000313" key="4">
    <source>
        <dbReference type="Proteomes" id="UP000215405"/>
    </source>
</evidence>
<dbReference type="AlphaFoldDB" id="A0A231V0J0"/>
<proteinExistence type="predicted"/>
<dbReference type="RefSeq" id="WP_094075699.1">
    <property type="nucleotide sequence ID" value="NZ_NBYO01000001.1"/>
</dbReference>
<dbReference type="InterPro" id="IPR013517">
    <property type="entry name" value="FG-GAP"/>
</dbReference>
<evidence type="ECO:0000313" key="3">
    <source>
        <dbReference type="EMBL" id="OXT01729.1"/>
    </source>
</evidence>
<dbReference type="InterPro" id="IPR028994">
    <property type="entry name" value="Integrin_alpha_N"/>
</dbReference>
<dbReference type="InterPro" id="IPR011519">
    <property type="entry name" value="UnbV_ASPIC"/>
</dbReference>
<sequence>MLAAALFVSPSHAAEPAALTMDVPALQNEALAAGVEHVYDGPWEYFVGGGVAAFDCNGDRFPDLAMAGGTNDAALYVNRSMPGEALRFAQKDSAFPAEARSKVTGLYPLDIDGDGHKDLVVLRVGENIILKGDGACGFEKANRAFGFDGGREWSTAFSATFEKGQRFPTLAFGNYVDRSAPGSPFGTCHDNVLIRPGKDEGSLPDYSEPQAMTPGYCALSMLFTDWNGSGTPSLRITNDRQYYRGGQEELWRVDPGRPARPYRSSDGWRTVTIWGMGIAETDLDADGKPEYALTSMGDTKLQTLDDEAEDDRPVYRDIAVEKGAMAQRPYTGDDIKPSTGWHAEFADMNNDGRTDLFIAKGNVQQMPDFARFDPDNLLLGTFDGRFVEAGEPAGLAQPTRGRGGAIVDLNMDGMLDLIVVNRQAPAAIFRNLGARSSEERNPVPMGNWIAVELRQSGSNADAIGALVSVRIGNETVTRRVSVGGGHASGHLGFVHVGTGTAERAQVRVKWPDGEWSAPYRVFAGNFVRIDRDADHARYWYPIRLDDERTDEHAASANPDIRQ</sequence>
<gene>
    <name evidence="3" type="ORF">B7H23_01855</name>
</gene>
<name>A0A231V0J0_9HYPH</name>
<dbReference type="InterPro" id="IPR027039">
    <property type="entry name" value="Crtac1"/>
</dbReference>
<organism evidence="3 4">
    <name type="scientific">Notoacmeibacter marinus</name>
    <dbReference type="NCBI Taxonomy" id="1876515"/>
    <lineage>
        <taxon>Bacteria</taxon>
        <taxon>Pseudomonadati</taxon>
        <taxon>Pseudomonadota</taxon>
        <taxon>Alphaproteobacteria</taxon>
        <taxon>Hyphomicrobiales</taxon>
        <taxon>Notoacmeibacteraceae</taxon>
        <taxon>Notoacmeibacter</taxon>
    </lineage>
</organism>
<dbReference type="Pfam" id="PF07593">
    <property type="entry name" value="UnbV_ASPIC"/>
    <property type="match status" value="1"/>
</dbReference>
<dbReference type="Gene3D" id="2.130.10.130">
    <property type="entry name" value="Integrin alpha, N-terminal"/>
    <property type="match status" value="1"/>
</dbReference>
<dbReference type="PANTHER" id="PTHR16026">
    <property type="entry name" value="CARTILAGE ACIDIC PROTEIN 1"/>
    <property type="match status" value="1"/>
</dbReference>
<evidence type="ECO:0000256" key="1">
    <source>
        <dbReference type="ARBA" id="ARBA00022729"/>
    </source>
</evidence>
<accession>A0A231V0J0</accession>
<dbReference type="SUPFAM" id="SSF69318">
    <property type="entry name" value="Integrin alpha N-terminal domain"/>
    <property type="match status" value="1"/>
</dbReference>
<keyword evidence="4" id="KW-1185">Reference proteome</keyword>
<reference evidence="4" key="1">
    <citation type="journal article" date="2017" name="Int. J. Syst. Evol. Microbiol.">
        <title>Notoacmeibacter marinus gen. nov., sp. nov., isolated from the gut of a limpet and proposal of Notoacmeibacteraceae fam. nov. in the order Rhizobiales of the class Alphaproteobacteria.</title>
        <authorList>
            <person name="Huang Z."/>
            <person name="Guo F."/>
            <person name="Lai Q."/>
        </authorList>
    </citation>
    <scope>NUCLEOTIDE SEQUENCE [LARGE SCALE GENOMIC DNA]</scope>
    <source>
        <strain evidence="4">XMTR2A4</strain>
    </source>
</reference>
<keyword evidence="1" id="KW-0732">Signal</keyword>
<dbReference type="EMBL" id="NBYO01000001">
    <property type="protein sequence ID" value="OXT01729.1"/>
    <property type="molecule type" value="Genomic_DNA"/>
</dbReference>
<comment type="caution">
    <text evidence="3">The sequence shown here is derived from an EMBL/GenBank/DDBJ whole genome shotgun (WGS) entry which is preliminary data.</text>
</comment>
<protein>
    <recommendedName>
        <fullName evidence="2">ASPIC/UnbV domain-containing protein</fullName>
    </recommendedName>
</protein>
<feature type="domain" description="ASPIC/UnbV" evidence="2">
    <location>
        <begin position="462"/>
        <end position="514"/>
    </location>
</feature>
<dbReference type="PANTHER" id="PTHR16026:SF0">
    <property type="entry name" value="CARTILAGE ACIDIC PROTEIN 1"/>
    <property type="match status" value="1"/>
</dbReference>
<evidence type="ECO:0000259" key="2">
    <source>
        <dbReference type="Pfam" id="PF07593"/>
    </source>
</evidence>
<dbReference type="Proteomes" id="UP000215405">
    <property type="component" value="Unassembled WGS sequence"/>
</dbReference>
<dbReference type="Pfam" id="PF13517">
    <property type="entry name" value="FG-GAP_3"/>
    <property type="match status" value="2"/>
</dbReference>